<keyword evidence="2" id="KW-1185">Reference proteome</keyword>
<dbReference type="Proteomes" id="UP000027088">
    <property type="component" value="Chromosome"/>
</dbReference>
<evidence type="ECO:0000313" key="2">
    <source>
        <dbReference type="Proteomes" id="UP000027088"/>
    </source>
</evidence>
<dbReference type="NCBIfam" id="NF045836">
    <property type="entry name" value="MMB_0454_fam"/>
    <property type="match status" value="1"/>
</dbReference>
<name>A0A059XRM4_9BACT</name>
<dbReference type="RefSeq" id="WP_038562105.1">
    <property type="nucleotide sequence ID" value="NZ_AP018940.1"/>
</dbReference>
<dbReference type="OrthoDB" id="399374at2"/>
<dbReference type="eggNOG" id="ENOG5030MW1">
    <property type="taxonomic scope" value="Bacteria"/>
</dbReference>
<dbReference type="AlphaFoldDB" id="A0A059XRM4"/>
<evidence type="ECO:0000313" key="1">
    <source>
        <dbReference type="EMBL" id="AIA29680.1"/>
    </source>
</evidence>
<protein>
    <submittedName>
        <fullName evidence="1">Uncharacterized protein</fullName>
    </submittedName>
</protein>
<proteinExistence type="predicted"/>
<dbReference type="EMBL" id="CP007521">
    <property type="protein sequence ID" value="AIA29680.1"/>
    <property type="molecule type" value="Genomic_DNA"/>
</dbReference>
<reference evidence="1 2" key="1">
    <citation type="journal article" date="2014" name="Genome Announc.">
        <title>Complete Genome Sequence of the Bovine Mastitis Pathogen Mycoplasma californicum Strain ST-6T (ATCC 33461T).</title>
        <authorList>
            <person name="Calcutt M.J."/>
            <person name="Foecking M.F."/>
            <person name="Fox L.K."/>
        </authorList>
    </citation>
    <scope>NUCLEOTIDE SEQUENCE [LARGE SCALE GENOMIC DNA]</scope>
    <source>
        <strain evidence="1 2">ST-6</strain>
    </source>
</reference>
<organism evidence="1 2">
    <name type="scientific">Mycoplasmopsis californica</name>
    <dbReference type="NCBI Taxonomy" id="2113"/>
    <lineage>
        <taxon>Bacteria</taxon>
        <taxon>Bacillati</taxon>
        <taxon>Mycoplasmatota</taxon>
        <taxon>Mycoplasmoidales</taxon>
        <taxon>Metamycoplasmataceae</taxon>
        <taxon>Mycoplasmopsis</taxon>
    </lineage>
</organism>
<dbReference type="KEGG" id="mcr:MCFN_02810"/>
<sequence length="100" mass="11535">MKFITVSCGYDQSYSVSEDVLRQLIQQCANNTKFLKLEGMPRIELNKDNSNASFIIDVKIKKNKSLSEVIDNFIKDFETRFVSLIDIKPQDIRICFSGSY</sequence>
<gene>
    <name evidence="1" type="ORF">MCFN_02810</name>
</gene>
<accession>A0A059XRM4</accession>
<dbReference type="InterPro" id="IPR054781">
    <property type="entry name" value="Asp23-rel"/>
</dbReference>